<protein>
    <submittedName>
        <fullName evidence="1">Uncharacterized protein</fullName>
    </submittedName>
</protein>
<dbReference type="RefSeq" id="WP_072997645.1">
    <property type="nucleotide sequence ID" value="NZ_FRAM01000002.1"/>
</dbReference>
<gene>
    <name evidence="1" type="ORF">SAMN05444371_2011</name>
</gene>
<dbReference type="EMBL" id="FRAM01000002">
    <property type="protein sequence ID" value="SHK34343.1"/>
    <property type="molecule type" value="Genomic_DNA"/>
</dbReference>
<accession>A0A1M6RPH1</accession>
<reference evidence="2" key="1">
    <citation type="submission" date="2016-11" db="EMBL/GenBank/DDBJ databases">
        <authorList>
            <person name="Varghese N."/>
            <person name="Submissions S."/>
        </authorList>
    </citation>
    <scope>NUCLEOTIDE SEQUENCE [LARGE SCALE GENOMIC DNA]</scope>
    <source>
        <strain evidence="2">DSM 18016</strain>
    </source>
</reference>
<dbReference type="Proteomes" id="UP000184498">
    <property type="component" value="Unassembled WGS sequence"/>
</dbReference>
<organism evidence="1 2">
    <name type="scientific">Epilithonimonas mollis</name>
    <dbReference type="NCBI Taxonomy" id="216903"/>
    <lineage>
        <taxon>Bacteria</taxon>
        <taxon>Pseudomonadati</taxon>
        <taxon>Bacteroidota</taxon>
        <taxon>Flavobacteriia</taxon>
        <taxon>Flavobacteriales</taxon>
        <taxon>Weeksellaceae</taxon>
        <taxon>Chryseobacterium group</taxon>
        <taxon>Epilithonimonas</taxon>
    </lineage>
</organism>
<name>A0A1M6RPH1_9FLAO</name>
<sequence length="67" mass="7921">MKKENITNKELFDELKARGFFTLPTGLENSKNIEWIIVSVEEPERDIYYYWGKDYDKRKRGSGSDGN</sequence>
<dbReference type="OrthoDB" id="1275000at2"/>
<evidence type="ECO:0000313" key="1">
    <source>
        <dbReference type="EMBL" id="SHK34343.1"/>
    </source>
</evidence>
<dbReference type="AlphaFoldDB" id="A0A1M6RPH1"/>
<evidence type="ECO:0000313" key="2">
    <source>
        <dbReference type="Proteomes" id="UP000184498"/>
    </source>
</evidence>
<keyword evidence="2" id="KW-1185">Reference proteome</keyword>
<proteinExistence type="predicted"/>